<reference evidence="2 3" key="1">
    <citation type="submission" date="2016-04" db="EMBL/GenBank/DDBJ databases">
        <authorList>
            <person name="Evans L.H."/>
            <person name="Alamgir A."/>
            <person name="Owens N."/>
            <person name="Weber N.D."/>
            <person name="Virtaneva K."/>
            <person name="Barbian K."/>
            <person name="Babar A."/>
            <person name="Rosenke K."/>
        </authorList>
    </citation>
    <scope>NUCLEOTIDE SEQUENCE [LARGE SCALE GENOMIC DNA]</scope>
    <source>
        <strain evidence="2 3">IFM 0406</strain>
    </source>
</reference>
<evidence type="ECO:0000313" key="2">
    <source>
        <dbReference type="EMBL" id="KZM71833.1"/>
    </source>
</evidence>
<accession>A0A164KXR8</accession>
<keyword evidence="3" id="KW-1185">Reference proteome</keyword>
<organism evidence="2 3">
    <name type="scientific">Nocardia terpenica</name>
    <dbReference type="NCBI Taxonomy" id="455432"/>
    <lineage>
        <taxon>Bacteria</taxon>
        <taxon>Bacillati</taxon>
        <taxon>Actinomycetota</taxon>
        <taxon>Actinomycetes</taxon>
        <taxon>Mycobacteriales</taxon>
        <taxon>Nocardiaceae</taxon>
        <taxon>Nocardia</taxon>
    </lineage>
</organism>
<dbReference type="OrthoDB" id="3785441at2"/>
<sequence length="170" mass="17995">MTPPPNRPEPNPADQPRLRMVPEARHAGPIAGAWWPHSNDLVTELHGFLPALTARLGPIHRVIYHLGTWAPAPRKARIGDRQVCLDGYRHRPATTLDVVALNGTAVAVLIIPPNTTSDSAHAAMAAAADPTNPSTIDSLLAITAPKDIDDSAETVGAEQQWESDGGAGGH</sequence>
<dbReference type="Proteomes" id="UP000076512">
    <property type="component" value="Unassembled WGS sequence"/>
</dbReference>
<evidence type="ECO:0000256" key="1">
    <source>
        <dbReference type="SAM" id="MobiDB-lite"/>
    </source>
</evidence>
<proteinExistence type="predicted"/>
<dbReference type="STRING" id="455432.AWN90_02755"/>
<dbReference type="InterPro" id="IPR046036">
    <property type="entry name" value="DUF5994"/>
</dbReference>
<dbReference type="AlphaFoldDB" id="A0A164KXR8"/>
<evidence type="ECO:0000313" key="3">
    <source>
        <dbReference type="Proteomes" id="UP000076512"/>
    </source>
</evidence>
<dbReference type="EMBL" id="LWGR01000012">
    <property type="protein sequence ID" value="KZM71833.1"/>
    <property type="molecule type" value="Genomic_DNA"/>
</dbReference>
<feature type="region of interest" description="Disordered" evidence="1">
    <location>
        <begin position="151"/>
        <end position="170"/>
    </location>
</feature>
<comment type="caution">
    <text evidence="2">The sequence shown here is derived from an EMBL/GenBank/DDBJ whole genome shotgun (WGS) entry which is preliminary data.</text>
</comment>
<gene>
    <name evidence="2" type="ORF">AWN90_02755</name>
</gene>
<dbReference type="Pfam" id="PF19457">
    <property type="entry name" value="DUF5994"/>
    <property type="match status" value="1"/>
</dbReference>
<name>A0A164KXR8_9NOCA</name>
<protein>
    <submittedName>
        <fullName evidence="2">Uncharacterized protein</fullName>
    </submittedName>
</protein>